<keyword evidence="2 5" id="KW-0812">Transmembrane</keyword>
<evidence type="ECO:0000256" key="4">
    <source>
        <dbReference type="ARBA" id="ARBA00023136"/>
    </source>
</evidence>
<comment type="subcellular location">
    <subcellularLocation>
        <location evidence="1">Membrane</location>
        <topology evidence="1">Multi-pass membrane protein</topology>
    </subcellularLocation>
</comment>
<name>A0A7G9YWM2_9EURY</name>
<dbReference type="PANTHER" id="PTHR11040:SF205">
    <property type="entry name" value="ZINC TRANSPORTER ZUPT"/>
    <property type="match status" value="1"/>
</dbReference>
<evidence type="ECO:0000256" key="2">
    <source>
        <dbReference type="ARBA" id="ARBA00022692"/>
    </source>
</evidence>
<dbReference type="Pfam" id="PF02535">
    <property type="entry name" value="Zip"/>
    <property type="match status" value="1"/>
</dbReference>
<feature type="transmembrane region" description="Helical" evidence="5">
    <location>
        <begin position="115"/>
        <end position="137"/>
    </location>
</feature>
<evidence type="ECO:0000313" key="6">
    <source>
        <dbReference type="EMBL" id="QNO52406.1"/>
    </source>
</evidence>
<organism evidence="6">
    <name type="scientific">Candidatus Methanophagaceae archaeon ANME-1 ERB6</name>
    <dbReference type="NCBI Taxonomy" id="2759912"/>
    <lineage>
        <taxon>Archaea</taxon>
        <taxon>Methanobacteriati</taxon>
        <taxon>Methanobacteriota</taxon>
        <taxon>Stenosarchaea group</taxon>
        <taxon>Methanomicrobia</taxon>
        <taxon>Candidatus Methanophagales</taxon>
        <taxon>Candidatus Methanophagaceae</taxon>
    </lineage>
</organism>
<dbReference type="GO" id="GO:0016020">
    <property type="term" value="C:membrane"/>
    <property type="evidence" value="ECO:0007669"/>
    <property type="project" value="UniProtKB-SubCell"/>
</dbReference>
<reference evidence="6" key="1">
    <citation type="submission" date="2020-06" db="EMBL/GenBank/DDBJ databases">
        <title>Unique genomic features of the anaerobic methanotrophic archaea.</title>
        <authorList>
            <person name="Chadwick G.L."/>
            <person name="Skennerton C.T."/>
            <person name="Laso-Perez R."/>
            <person name="Leu A.O."/>
            <person name="Speth D.R."/>
            <person name="Yu H."/>
            <person name="Morgan-Lang C."/>
            <person name="Hatzenpichler R."/>
            <person name="Goudeau D."/>
            <person name="Malmstrom R."/>
            <person name="Brazelton W.J."/>
            <person name="Woyke T."/>
            <person name="Hallam S.J."/>
            <person name="Tyson G.W."/>
            <person name="Wegener G."/>
            <person name="Boetius A."/>
            <person name="Orphan V."/>
        </authorList>
    </citation>
    <scope>NUCLEOTIDE SEQUENCE</scope>
</reference>
<protein>
    <submittedName>
        <fullName evidence="6">Zinc transporter ZupT</fullName>
    </submittedName>
</protein>
<sequence length="196" mass="20927">MANIAFFVGIGFIAILDLAVPHSYIAEESRIPDFEFSANTSLASRAKLMRIGQFTALCIAIHNFPEGLVTFVGGATGDVSFGLMIATAIAIHNIPEGISVSIPIFYATGSRKKAFFYSFMSGVAEPIGALIGFAILFPFLSPFLISSLLAFVAGIMIYISLDELLPAAHKYGGEHHSLAGLLAGMLVMALSLFLFR</sequence>
<keyword evidence="3 5" id="KW-1133">Transmembrane helix</keyword>
<proteinExistence type="predicted"/>
<feature type="transmembrane region" description="Helical" evidence="5">
    <location>
        <begin position="177"/>
        <end position="195"/>
    </location>
</feature>
<feature type="transmembrane region" description="Helical" evidence="5">
    <location>
        <begin position="6"/>
        <end position="26"/>
    </location>
</feature>
<gene>
    <name evidence="6" type="primary">zupT_2</name>
    <name evidence="6" type="ORF">IAKEDICC_00027</name>
</gene>
<feature type="transmembrane region" description="Helical" evidence="5">
    <location>
        <begin position="143"/>
        <end position="165"/>
    </location>
</feature>
<evidence type="ECO:0000256" key="5">
    <source>
        <dbReference type="SAM" id="Phobius"/>
    </source>
</evidence>
<evidence type="ECO:0000256" key="3">
    <source>
        <dbReference type="ARBA" id="ARBA00022989"/>
    </source>
</evidence>
<dbReference type="EMBL" id="MT631509">
    <property type="protein sequence ID" value="QNO52406.1"/>
    <property type="molecule type" value="Genomic_DNA"/>
</dbReference>
<dbReference type="GO" id="GO:0005385">
    <property type="term" value="F:zinc ion transmembrane transporter activity"/>
    <property type="evidence" value="ECO:0007669"/>
    <property type="project" value="TreeGrafter"/>
</dbReference>
<feature type="transmembrane region" description="Helical" evidence="5">
    <location>
        <begin position="47"/>
        <end position="65"/>
    </location>
</feature>
<keyword evidence="4 5" id="KW-0472">Membrane</keyword>
<dbReference type="InterPro" id="IPR003689">
    <property type="entry name" value="ZIP"/>
</dbReference>
<dbReference type="PANTHER" id="PTHR11040">
    <property type="entry name" value="ZINC/IRON TRANSPORTER"/>
    <property type="match status" value="1"/>
</dbReference>
<accession>A0A7G9YWM2</accession>
<dbReference type="AlphaFoldDB" id="A0A7G9YWM2"/>
<evidence type="ECO:0000256" key="1">
    <source>
        <dbReference type="ARBA" id="ARBA00004141"/>
    </source>
</evidence>